<dbReference type="GO" id="GO:0045087">
    <property type="term" value="P:innate immune response"/>
    <property type="evidence" value="ECO:0007669"/>
    <property type="project" value="TreeGrafter"/>
</dbReference>
<evidence type="ECO:0000313" key="3">
    <source>
        <dbReference type="EMBL" id="PIC53547.1"/>
    </source>
</evidence>
<feature type="domain" description="DUF7154" evidence="2">
    <location>
        <begin position="225"/>
        <end position="340"/>
    </location>
</feature>
<keyword evidence="4" id="KW-1185">Reference proteome</keyword>
<gene>
    <name evidence="3" type="primary">Cnig_chr_I.g3209</name>
    <name evidence="3" type="ORF">B9Z55_003209</name>
</gene>
<sequence length="353" mass="40583">MKPLILSLFALCLTVNGCLRISWPEKCSPTDKAILLYAYSNDLEFKEVTDIYARVYGPIFWGDKTQYETAATVRFDTVVKEDIMFHDNDTVFWSHQKAFYHLQDQKVDPSLRINNSETGSDVLDMLENFVDSNHTNLCGSVAVVLMKRHPKETEISKLVRKLRELRIVLRILVQEPPSGGLHPETLYDLAAKTNVFCTFVNYSTWEDNQATVPSVFKPYAYYSLNLKVSGIGSMILPSITLTESVPMYLGISVQSTANAVSFQNLTISWYNTQSGTSGSFNRTREQLSSKFYREDLQYSELTSMNTIQLWDFLDEEATTYELTLDYNYSMEDNILIRMNSKQPIDHWLPYQDN</sequence>
<proteinExistence type="predicted"/>
<evidence type="ECO:0000259" key="2">
    <source>
        <dbReference type="Pfam" id="PF23673"/>
    </source>
</evidence>
<dbReference type="PANTHER" id="PTHR23062">
    <property type="entry name" value="HYPOTHETICAL PROTEIN C.ELEGANS"/>
    <property type="match status" value="1"/>
</dbReference>
<reference evidence="4" key="1">
    <citation type="submission" date="2017-10" db="EMBL/GenBank/DDBJ databases">
        <title>Rapid genome shrinkage in a self-fertile nematode reveals novel sperm competition proteins.</title>
        <authorList>
            <person name="Yin D."/>
            <person name="Schwarz E.M."/>
            <person name="Thomas C.G."/>
            <person name="Felde R.L."/>
            <person name="Korf I.F."/>
            <person name="Cutter A.D."/>
            <person name="Schartner C.M."/>
            <person name="Ralston E.J."/>
            <person name="Meyer B.J."/>
            <person name="Haag E.S."/>
        </authorList>
    </citation>
    <scope>NUCLEOTIDE SEQUENCE [LARGE SCALE GENOMIC DNA]</scope>
    <source>
        <strain evidence="4">JU1422</strain>
    </source>
</reference>
<evidence type="ECO:0000256" key="1">
    <source>
        <dbReference type="SAM" id="SignalP"/>
    </source>
</evidence>
<dbReference type="Proteomes" id="UP000230233">
    <property type="component" value="Chromosome I"/>
</dbReference>
<accession>A0A2G5VPG4</accession>
<feature type="signal peptide" evidence="1">
    <location>
        <begin position="1"/>
        <end position="20"/>
    </location>
</feature>
<dbReference type="AlphaFoldDB" id="A0A2G5VPG4"/>
<organism evidence="3 4">
    <name type="scientific">Caenorhabditis nigoni</name>
    <dbReference type="NCBI Taxonomy" id="1611254"/>
    <lineage>
        <taxon>Eukaryota</taxon>
        <taxon>Metazoa</taxon>
        <taxon>Ecdysozoa</taxon>
        <taxon>Nematoda</taxon>
        <taxon>Chromadorea</taxon>
        <taxon>Rhabditida</taxon>
        <taxon>Rhabditina</taxon>
        <taxon>Rhabditomorpha</taxon>
        <taxon>Rhabditoidea</taxon>
        <taxon>Rhabditidae</taxon>
        <taxon>Peloderinae</taxon>
        <taxon>Caenorhabditis</taxon>
    </lineage>
</organism>
<dbReference type="PANTHER" id="PTHR23062:SF3">
    <property type="entry name" value="ANF_RECEPTOR DOMAIN-CONTAINING PROTEIN-RELATED"/>
    <property type="match status" value="1"/>
</dbReference>
<protein>
    <recommendedName>
        <fullName evidence="2">DUF7154 domain-containing protein</fullName>
    </recommendedName>
</protein>
<keyword evidence="1" id="KW-0732">Signal</keyword>
<dbReference type="Pfam" id="PF23673">
    <property type="entry name" value="DUF7154"/>
    <property type="match status" value="1"/>
</dbReference>
<feature type="chain" id="PRO_5013687291" description="DUF7154 domain-containing protein" evidence="1">
    <location>
        <begin position="21"/>
        <end position="353"/>
    </location>
</feature>
<dbReference type="EMBL" id="PDUG01000001">
    <property type="protein sequence ID" value="PIC53547.1"/>
    <property type="molecule type" value="Genomic_DNA"/>
</dbReference>
<evidence type="ECO:0000313" key="4">
    <source>
        <dbReference type="Proteomes" id="UP000230233"/>
    </source>
</evidence>
<dbReference type="InterPro" id="IPR055578">
    <property type="entry name" value="DUF7154"/>
</dbReference>
<comment type="caution">
    <text evidence="3">The sequence shown here is derived from an EMBL/GenBank/DDBJ whole genome shotgun (WGS) entry which is preliminary data.</text>
</comment>
<name>A0A2G5VPG4_9PELO</name>